<dbReference type="EMBL" id="JBHUML010000002">
    <property type="protein sequence ID" value="MFD2705211.1"/>
    <property type="molecule type" value="Genomic_DNA"/>
</dbReference>
<evidence type="ECO:0000313" key="2">
    <source>
        <dbReference type="EMBL" id="MFD2705211.1"/>
    </source>
</evidence>
<keyword evidence="3" id="KW-1185">Reference proteome</keyword>
<organism evidence="2 3">
    <name type="scientific">Salibacterium lacus</name>
    <dbReference type="NCBI Taxonomy" id="1898109"/>
    <lineage>
        <taxon>Bacteria</taxon>
        <taxon>Bacillati</taxon>
        <taxon>Bacillota</taxon>
        <taxon>Bacilli</taxon>
        <taxon>Bacillales</taxon>
        <taxon>Bacillaceae</taxon>
    </lineage>
</organism>
<proteinExistence type="predicted"/>
<evidence type="ECO:0000313" key="3">
    <source>
        <dbReference type="Proteomes" id="UP001597520"/>
    </source>
</evidence>
<sequence>MKYAWIRSAVRRGHLKQYTVDRLEGELAVLLPAGDENIQRKVPTKQLPEDLKEGDVVEVECNENGTLREITINHQETENRKQKAQSIFQKLKNKLG</sequence>
<comment type="caution">
    <text evidence="2">The sequence shown here is derived from an EMBL/GenBank/DDBJ whole genome shotgun (WGS) entry which is preliminary data.</text>
</comment>
<dbReference type="Pfam" id="PF11213">
    <property type="entry name" value="DUF3006"/>
    <property type="match status" value="1"/>
</dbReference>
<protein>
    <submittedName>
        <fullName evidence="2">DUF3006 domain-containing protein</fullName>
    </submittedName>
</protein>
<dbReference type="Gene3D" id="6.20.120.50">
    <property type="match status" value="1"/>
</dbReference>
<dbReference type="InterPro" id="IPR021377">
    <property type="entry name" value="DUF3006"/>
</dbReference>
<keyword evidence="1" id="KW-0175">Coiled coil</keyword>
<evidence type="ECO:0000256" key="1">
    <source>
        <dbReference type="SAM" id="Coils"/>
    </source>
</evidence>
<dbReference type="Proteomes" id="UP001597520">
    <property type="component" value="Unassembled WGS sequence"/>
</dbReference>
<name>A0ABW5T099_9BACI</name>
<gene>
    <name evidence="2" type="ORF">ACFSUB_06995</name>
</gene>
<dbReference type="RefSeq" id="WP_380712472.1">
    <property type="nucleotide sequence ID" value="NZ_JBHUML010000002.1"/>
</dbReference>
<accession>A0ABW5T099</accession>
<feature type="coiled-coil region" evidence="1">
    <location>
        <begin position="67"/>
        <end position="94"/>
    </location>
</feature>
<reference evidence="3" key="1">
    <citation type="journal article" date="2019" name="Int. J. Syst. Evol. Microbiol.">
        <title>The Global Catalogue of Microorganisms (GCM) 10K type strain sequencing project: providing services to taxonomists for standard genome sequencing and annotation.</title>
        <authorList>
            <consortium name="The Broad Institute Genomics Platform"/>
            <consortium name="The Broad Institute Genome Sequencing Center for Infectious Disease"/>
            <person name="Wu L."/>
            <person name="Ma J."/>
        </authorList>
    </citation>
    <scope>NUCLEOTIDE SEQUENCE [LARGE SCALE GENOMIC DNA]</scope>
    <source>
        <strain evidence="3">KCTC 33792</strain>
    </source>
</reference>